<dbReference type="GO" id="GO:0046872">
    <property type="term" value="F:metal ion binding"/>
    <property type="evidence" value="ECO:0007669"/>
    <property type="project" value="UniProtKB-KW"/>
</dbReference>
<keyword evidence="1" id="KW-0488">Methylation</keyword>
<evidence type="ECO:0000256" key="5">
    <source>
        <dbReference type="ARBA" id="ARBA00024045"/>
    </source>
</evidence>
<dbReference type="InterPro" id="IPR051863">
    <property type="entry name" value="HIPP"/>
</dbReference>
<evidence type="ECO:0000256" key="2">
    <source>
        <dbReference type="ARBA" id="ARBA00022723"/>
    </source>
</evidence>
<accession>A0AAN9RPB5</accession>
<evidence type="ECO:0000313" key="8">
    <source>
        <dbReference type="Proteomes" id="UP001386955"/>
    </source>
</evidence>
<keyword evidence="4" id="KW-0636">Prenylation</keyword>
<evidence type="ECO:0000313" key="7">
    <source>
        <dbReference type="EMBL" id="KAK7380376.1"/>
    </source>
</evidence>
<comment type="similarity">
    <text evidence="5">Belongs to the HIPP family.</text>
</comment>
<keyword evidence="3" id="KW-0449">Lipoprotein</keyword>
<proteinExistence type="inferred from homology"/>
<evidence type="ECO:0000256" key="3">
    <source>
        <dbReference type="ARBA" id="ARBA00023288"/>
    </source>
</evidence>
<evidence type="ECO:0000256" key="1">
    <source>
        <dbReference type="ARBA" id="ARBA00022481"/>
    </source>
</evidence>
<dbReference type="PANTHER" id="PTHR45811:SF38">
    <property type="entry name" value="HEAVY METAL-ASSOCIATED DOMAIN PROTEIN"/>
    <property type="match status" value="1"/>
</dbReference>
<dbReference type="PANTHER" id="PTHR45811">
    <property type="entry name" value="COPPER TRANSPORT PROTEIN FAMILY-RELATED"/>
    <property type="match status" value="1"/>
</dbReference>
<dbReference type="AlphaFoldDB" id="A0AAN9RPB5"/>
<name>A0AAN9RPB5_PSOTE</name>
<keyword evidence="8" id="KW-1185">Reference proteome</keyword>
<comment type="caution">
    <text evidence="7">The sequence shown here is derived from an EMBL/GenBank/DDBJ whole genome shotgun (WGS) entry which is preliminary data.</text>
</comment>
<dbReference type="EMBL" id="JAYMYS010000009">
    <property type="protein sequence ID" value="KAK7380376.1"/>
    <property type="molecule type" value="Genomic_DNA"/>
</dbReference>
<keyword evidence="2" id="KW-0479">Metal-binding</keyword>
<dbReference type="InterPro" id="IPR006121">
    <property type="entry name" value="HMA_dom"/>
</dbReference>
<dbReference type="PROSITE" id="PS50846">
    <property type="entry name" value="HMA_2"/>
    <property type="match status" value="1"/>
</dbReference>
<sequence>MKDDKCTASGVSRKKKQNFTVVDEVEEEYFVVLQLDLNKDKIKRKAMKTASDFQGVESVSVDMNDKKMTILGNIDPVSAVWKLRKLCHTEIVSVGPAKEEEKKEELGPEKVPAPIKVYDSYYPVYYPRIVPQNYYYEENPRGCVMC</sequence>
<reference evidence="7 8" key="1">
    <citation type="submission" date="2024-01" db="EMBL/GenBank/DDBJ databases">
        <title>The genomes of 5 underutilized Papilionoideae crops provide insights into root nodulation and disease resistanc.</title>
        <authorList>
            <person name="Jiang F."/>
        </authorList>
    </citation>
    <scope>NUCLEOTIDE SEQUENCE [LARGE SCALE GENOMIC DNA]</scope>
    <source>
        <strain evidence="7">DUOXIRENSHENG_FW03</strain>
        <tissue evidence="7">Leaves</tissue>
    </source>
</reference>
<gene>
    <name evidence="7" type="ORF">VNO78_32886</name>
</gene>
<evidence type="ECO:0000256" key="4">
    <source>
        <dbReference type="ARBA" id="ARBA00023289"/>
    </source>
</evidence>
<protein>
    <recommendedName>
        <fullName evidence="6">HMA domain-containing protein</fullName>
    </recommendedName>
</protein>
<dbReference type="Proteomes" id="UP001386955">
    <property type="component" value="Unassembled WGS sequence"/>
</dbReference>
<evidence type="ECO:0000259" key="6">
    <source>
        <dbReference type="PROSITE" id="PS50846"/>
    </source>
</evidence>
<feature type="domain" description="HMA" evidence="6">
    <location>
        <begin position="28"/>
        <end position="95"/>
    </location>
</feature>
<dbReference type="Gene3D" id="3.30.70.100">
    <property type="match status" value="1"/>
</dbReference>
<organism evidence="7 8">
    <name type="scientific">Psophocarpus tetragonolobus</name>
    <name type="common">Winged bean</name>
    <name type="synonym">Dolichos tetragonolobus</name>
    <dbReference type="NCBI Taxonomy" id="3891"/>
    <lineage>
        <taxon>Eukaryota</taxon>
        <taxon>Viridiplantae</taxon>
        <taxon>Streptophyta</taxon>
        <taxon>Embryophyta</taxon>
        <taxon>Tracheophyta</taxon>
        <taxon>Spermatophyta</taxon>
        <taxon>Magnoliopsida</taxon>
        <taxon>eudicotyledons</taxon>
        <taxon>Gunneridae</taxon>
        <taxon>Pentapetalae</taxon>
        <taxon>rosids</taxon>
        <taxon>fabids</taxon>
        <taxon>Fabales</taxon>
        <taxon>Fabaceae</taxon>
        <taxon>Papilionoideae</taxon>
        <taxon>50 kb inversion clade</taxon>
        <taxon>NPAAA clade</taxon>
        <taxon>indigoferoid/millettioid clade</taxon>
        <taxon>Phaseoleae</taxon>
        <taxon>Psophocarpus</taxon>
    </lineage>
</organism>